<accession>A0A4V1N2C7</accession>
<dbReference type="RefSeq" id="WP_129434965.1">
    <property type="nucleotide sequence ID" value="NZ_SBKO01000001.1"/>
</dbReference>
<evidence type="ECO:0000313" key="2">
    <source>
        <dbReference type="Proteomes" id="UP000290283"/>
    </source>
</evidence>
<evidence type="ECO:0000313" key="1">
    <source>
        <dbReference type="EMBL" id="RXR21261.1"/>
    </source>
</evidence>
<gene>
    <name evidence="1" type="ORF">EQG63_04800</name>
</gene>
<comment type="caution">
    <text evidence="1">The sequence shown here is derived from an EMBL/GenBank/DDBJ whole genome shotgun (WGS) entry which is preliminary data.</text>
</comment>
<name>A0A4V1N2C7_9FLAO</name>
<proteinExistence type="predicted"/>
<protein>
    <recommendedName>
        <fullName evidence="3">Type II secretion system protein GspC N-terminal domain-containing protein</fullName>
    </recommendedName>
</protein>
<organism evidence="1 2">
    <name type="scientific">Flavobacterium amnicola</name>
    <dbReference type="NCBI Taxonomy" id="2506422"/>
    <lineage>
        <taxon>Bacteria</taxon>
        <taxon>Pseudomonadati</taxon>
        <taxon>Bacteroidota</taxon>
        <taxon>Flavobacteriia</taxon>
        <taxon>Flavobacteriales</taxon>
        <taxon>Flavobacteriaceae</taxon>
        <taxon>Flavobacterium</taxon>
    </lineage>
</organism>
<dbReference type="EMBL" id="SBKO01000001">
    <property type="protein sequence ID" value="RXR21261.1"/>
    <property type="molecule type" value="Genomic_DNA"/>
</dbReference>
<dbReference type="Proteomes" id="UP000290283">
    <property type="component" value="Unassembled WGS sequence"/>
</dbReference>
<evidence type="ECO:0008006" key="3">
    <source>
        <dbReference type="Google" id="ProtNLM"/>
    </source>
</evidence>
<dbReference type="AlphaFoldDB" id="A0A4V1N2C7"/>
<sequence length="167" mass="19531">MPKKRLNIILILLVLGLWGTVAYKSLNRFFPPENRINESNNGSQSFNIKRIEKENFSLEKLPRDPFLSKVLEVKSSPVVIKSIVPRAKVINTPKPLMNKPLMVWPKVYYYGYIKSQQKTEELILVKIDNKLLKVRKNQDIEGLVIKRVFKDSIEVMLNKSKKFIYLE</sequence>
<reference evidence="2" key="1">
    <citation type="submission" date="2019-01" db="EMBL/GenBank/DDBJ databases">
        <title>Cytophagaceae bacterium strain CAR-16.</title>
        <authorList>
            <person name="Chen W.-M."/>
        </authorList>
    </citation>
    <scope>NUCLEOTIDE SEQUENCE [LARGE SCALE GENOMIC DNA]</scope>
    <source>
        <strain evidence="2">LLJ-11</strain>
    </source>
</reference>
<keyword evidence="2" id="KW-1185">Reference proteome</keyword>
<dbReference type="OrthoDB" id="1364040at2"/>